<accession>A0A1K2IAU8</accession>
<name>A0A1K2IAU8_9FLAO</name>
<dbReference type="AlphaFoldDB" id="A0A1K2IAU8"/>
<dbReference type="EMBL" id="FPKV01000001">
    <property type="protein sequence ID" value="SFZ89527.1"/>
    <property type="molecule type" value="Genomic_DNA"/>
</dbReference>
<reference evidence="2 3" key="1">
    <citation type="submission" date="2016-10" db="EMBL/GenBank/DDBJ databases">
        <authorList>
            <person name="de Groot N.N."/>
        </authorList>
    </citation>
    <scope>NUCLEOTIDE SEQUENCE [LARGE SCALE GENOMIC DNA]</scope>
    <source>
        <strain evidence="2 3">DSM 18180</strain>
    </source>
</reference>
<evidence type="ECO:0000313" key="2">
    <source>
        <dbReference type="EMBL" id="SFZ89527.1"/>
    </source>
</evidence>
<evidence type="ECO:0000259" key="1">
    <source>
        <dbReference type="Pfam" id="PF11412"/>
    </source>
</evidence>
<organism evidence="2 3">
    <name type="scientific">Flaviramulus basaltis</name>
    <dbReference type="NCBI Taxonomy" id="369401"/>
    <lineage>
        <taxon>Bacteria</taxon>
        <taxon>Pseudomonadati</taxon>
        <taxon>Bacteroidota</taxon>
        <taxon>Flavobacteriia</taxon>
        <taxon>Flavobacteriales</taxon>
        <taxon>Flavobacteriaceae</taxon>
        <taxon>Flaviramulus</taxon>
    </lineage>
</organism>
<protein>
    <submittedName>
        <fullName evidence="2">Thiol:disulfide interchange protein DsbD</fullName>
    </submittedName>
</protein>
<sequence>MKSIIDINMMNNKVWIWVAWFSLVFSMAQAQILNPAKWQYKVSKEQVKINETVEIVFQVILDEGWHLYGNIQNYDMGPMPTEFSFETQPKYKIVGTVKPVGAKSEFDTVFDVTVNYFEGKATFSQTVKILDSNPIIKGTYEYQVCHMTQGKCILLSDDFEIKIKTTP</sequence>
<gene>
    <name evidence="2" type="ORF">SAMN05428642_101364</name>
</gene>
<dbReference type="Pfam" id="PF11412">
    <property type="entry name" value="DsbD_N"/>
    <property type="match status" value="1"/>
</dbReference>
<dbReference type="RefSeq" id="WP_084647839.1">
    <property type="nucleotide sequence ID" value="NZ_FPKV01000001.1"/>
</dbReference>
<dbReference type="STRING" id="369401.SAMN05428642_101364"/>
<feature type="domain" description="Thiol:disulfide interchange protein DsbD N-terminal" evidence="1">
    <location>
        <begin position="47"/>
        <end position="155"/>
    </location>
</feature>
<dbReference type="InterPro" id="IPR028250">
    <property type="entry name" value="DsbDN"/>
</dbReference>
<evidence type="ECO:0000313" key="3">
    <source>
        <dbReference type="Proteomes" id="UP000182544"/>
    </source>
</evidence>
<dbReference type="OrthoDB" id="767251at2"/>
<dbReference type="Proteomes" id="UP000182544">
    <property type="component" value="Unassembled WGS sequence"/>
</dbReference>
<keyword evidence="3" id="KW-1185">Reference proteome</keyword>
<proteinExistence type="predicted"/>